<evidence type="ECO:0000256" key="1">
    <source>
        <dbReference type="ARBA" id="ARBA00004370"/>
    </source>
</evidence>
<dbReference type="SUPFAM" id="SSF53822">
    <property type="entry name" value="Periplasmic binding protein-like I"/>
    <property type="match status" value="1"/>
</dbReference>
<keyword evidence="4 5" id="KW-0472">Membrane</keyword>
<name>A0A1I7X9L4_HETBA</name>
<dbReference type="WBParaSite" id="Hba_14276">
    <property type="protein sequence ID" value="Hba_14276"/>
    <property type="gene ID" value="Hba_14276"/>
</dbReference>
<dbReference type="InterPro" id="IPR001828">
    <property type="entry name" value="ANF_lig-bd_rcpt"/>
</dbReference>
<dbReference type="GO" id="GO:0017046">
    <property type="term" value="F:peptide hormone binding"/>
    <property type="evidence" value="ECO:0007669"/>
    <property type="project" value="TreeGrafter"/>
</dbReference>
<evidence type="ECO:0000256" key="5">
    <source>
        <dbReference type="SAM" id="Phobius"/>
    </source>
</evidence>
<dbReference type="GO" id="GO:0007165">
    <property type="term" value="P:signal transduction"/>
    <property type="evidence" value="ECO:0007669"/>
    <property type="project" value="TreeGrafter"/>
</dbReference>
<evidence type="ECO:0000256" key="2">
    <source>
        <dbReference type="ARBA" id="ARBA00022692"/>
    </source>
</evidence>
<organism evidence="7 8">
    <name type="scientific">Heterorhabditis bacteriophora</name>
    <name type="common">Entomopathogenic nematode worm</name>
    <dbReference type="NCBI Taxonomy" id="37862"/>
    <lineage>
        <taxon>Eukaryota</taxon>
        <taxon>Metazoa</taxon>
        <taxon>Ecdysozoa</taxon>
        <taxon>Nematoda</taxon>
        <taxon>Chromadorea</taxon>
        <taxon>Rhabditida</taxon>
        <taxon>Rhabditina</taxon>
        <taxon>Rhabditomorpha</taxon>
        <taxon>Strongyloidea</taxon>
        <taxon>Heterorhabditidae</taxon>
        <taxon>Heterorhabditis</taxon>
    </lineage>
</organism>
<dbReference type="GO" id="GO:0038023">
    <property type="term" value="F:signaling receptor activity"/>
    <property type="evidence" value="ECO:0007669"/>
    <property type="project" value="TreeGrafter"/>
</dbReference>
<feature type="transmembrane region" description="Helical" evidence="5">
    <location>
        <begin position="12"/>
        <end position="32"/>
    </location>
</feature>
<dbReference type="InterPro" id="IPR028082">
    <property type="entry name" value="Peripla_BP_I"/>
</dbReference>
<evidence type="ECO:0000256" key="3">
    <source>
        <dbReference type="ARBA" id="ARBA00022989"/>
    </source>
</evidence>
<dbReference type="PANTHER" id="PTHR44755">
    <property type="entry name" value="NATRIURETIC PEPTIDE RECEPTOR 3-RELATED"/>
    <property type="match status" value="1"/>
</dbReference>
<dbReference type="InterPro" id="IPR052612">
    <property type="entry name" value="ANP_Clearance_Receptor"/>
</dbReference>
<protein>
    <submittedName>
        <fullName evidence="8">ANF_receptor domain-containing protein</fullName>
    </submittedName>
</protein>
<accession>A0A1I7X9L4</accession>
<feature type="domain" description="Receptor ligand binding region" evidence="6">
    <location>
        <begin position="127"/>
        <end position="267"/>
    </location>
</feature>
<dbReference type="AlphaFoldDB" id="A0A1I7X9L4"/>
<proteinExistence type="predicted"/>
<evidence type="ECO:0000259" key="6">
    <source>
        <dbReference type="Pfam" id="PF01094"/>
    </source>
</evidence>
<evidence type="ECO:0000313" key="7">
    <source>
        <dbReference type="Proteomes" id="UP000095283"/>
    </source>
</evidence>
<keyword evidence="2 5" id="KW-0812">Transmembrane</keyword>
<evidence type="ECO:0000313" key="8">
    <source>
        <dbReference type="WBParaSite" id="Hba_14276"/>
    </source>
</evidence>
<dbReference type="Pfam" id="PF01094">
    <property type="entry name" value="ANF_receptor"/>
    <property type="match status" value="1"/>
</dbReference>
<evidence type="ECO:0000256" key="4">
    <source>
        <dbReference type="ARBA" id="ARBA00023136"/>
    </source>
</evidence>
<sequence>MEKYELLTSCHVVTHLIMFPDLFIGFILLSIFDWTKCQQTESQEEDQSDLNVKKLLEQNTTNDNLILISYLTAVSRVPKSMEAMLKVLSESSMKYSDSSSDHEKYSNSIHSLSNCFRKDFDGSMISGALQVAINEINDDPTLLPNHKLTYIFDNTCGSEMSSTKFFMSHWKRGARVFIGPEMNCRTEATMAAAQNLPIISYKCKDQTVSDKKKYNTFARTVPAETEITKAFIALFEQYSWRKFTIIYEDQTTNEEMYQAIRRAIDYENSLIKDNGPRYTIVNVSKIAMFSEIKSEKMIDYVIDETRLITRCGLDLYFLKYNLFVS</sequence>
<comment type="subcellular location">
    <subcellularLocation>
        <location evidence="1">Membrane</location>
    </subcellularLocation>
</comment>
<dbReference type="Gene3D" id="3.40.50.2300">
    <property type="match status" value="1"/>
</dbReference>
<dbReference type="GO" id="GO:0016020">
    <property type="term" value="C:membrane"/>
    <property type="evidence" value="ECO:0007669"/>
    <property type="project" value="UniProtKB-SubCell"/>
</dbReference>
<dbReference type="PANTHER" id="PTHR44755:SF8">
    <property type="entry name" value="RECEPTOR LIGAND BINDING REGION DOMAIN-CONTAINING PROTEIN"/>
    <property type="match status" value="1"/>
</dbReference>
<keyword evidence="7" id="KW-1185">Reference proteome</keyword>
<keyword evidence="3 5" id="KW-1133">Transmembrane helix</keyword>
<dbReference type="Proteomes" id="UP000095283">
    <property type="component" value="Unplaced"/>
</dbReference>
<reference evidence="8" key="1">
    <citation type="submission" date="2016-11" db="UniProtKB">
        <authorList>
            <consortium name="WormBaseParasite"/>
        </authorList>
    </citation>
    <scope>IDENTIFICATION</scope>
</reference>